<dbReference type="CDD" id="cd01650">
    <property type="entry name" value="RT_nLTR_like"/>
    <property type="match status" value="1"/>
</dbReference>
<dbReference type="GO" id="GO:0003824">
    <property type="term" value="F:catalytic activity"/>
    <property type="evidence" value="ECO:0007669"/>
    <property type="project" value="InterPro"/>
</dbReference>
<evidence type="ECO:0000313" key="3">
    <source>
        <dbReference type="Ensembl" id="ENSLLEP00000029232.1"/>
    </source>
</evidence>
<evidence type="ECO:0000259" key="2">
    <source>
        <dbReference type="PROSITE" id="PS50878"/>
    </source>
</evidence>
<keyword evidence="4" id="KW-1185">Reference proteome</keyword>
<organism evidence="3 4">
    <name type="scientific">Leptobrachium leishanense</name>
    <name type="common">Leishan spiny toad</name>
    <dbReference type="NCBI Taxonomy" id="445787"/>
    <lineage>
        <taxon>Eukaryota</taxon>
        <taxon>Metazoa</taxon>
        <taxon>Chordata</taxon>
        <taxon>Craniata</taxon>
        <taxon>Vertebrata</taxon>
        <taxon>Euteleostomi</taxon>
        <taxon>Amphibia</taxon>
        <taxon>Batrachia</taxon>
        <taxon>Anura</taxon>
        <taxon>Pelobatoidea</taxon>
        <taxon>Megophryidae</taxon>
        <taxon>Leptobrachium</taxon>
    </lineage>
</organism>
<dbReference type="Gene3D" id="3.60.10.10">
    <property type="entry name" value="Endonuclease/exonuclease/phosphatase"/>
    <property type="match status" value="1"/>
</dbReference>
<sequence length="895" mass="101230">MSKVNVYSINVKGLNSPRKRRLLFRELRRKSIEIAFLQETRIPKLAAFRLSDPAYSRTYVSCSTPKHNGVAILLRNSCPMIVEEVHADGMGRCLIVRGTISSQPYSLIALYGPNCPDASFWDDTRDFINSHARGRIIMGGDFNATLCPPVDRSDPRGDRLTQPPSSQDSQYHSFVQELGLIDIWRIQHPSTRDYTFYSQVHNSYSRIDCFLTSPDCIPTVVSSDIGSITWSDHADVSLKLTPFAPSPGRRWRLDPFLLNKPGVSDTIREATSEYFQLNDTPDISPQTLWAAYKPVMRGKLLSLAAYHKKLKLADITSLQTQLRQYELQHKSSPSSDTFTALSKVRSDLNLLFVEDAGRALLWSKQRYYDRSNKMDSPMARLINPRSQFSPITVIRDRDGSSHKTPQAIRDAFTKYYTALYDHSPDHTHTNRVLMQEIDSYLTGASLPRLPESRMETLIEAITEEEIGKALGYMKPHKAPGPDGFTYHFYKSFAAELIPRLLHTFNDMLTGGIPPAESLMASIVLLPKPGRDPQLVENYRPISLINTDLKLFTKILSLRLDKLLGSLIHPDQVGFIPNRQAFENTRKTADLIWYASAHRVPSLFISLDAEKAFDRAEWPFLFSLLEHLGFPSAYVAAVQALYSSPSAQVVIPGTDGIPFNIRNGTRQGCPLSPALFALFLEPLLQHIRLDSSIRGILIQGNEYKLSAYADDVLISISQPLSSLPNVLRILSDFARLSGYKINMDKSEAIPIHMGEGDMSFIRSYFPVAASLTSIKYLGIYLSTDPGLMYDVNYAPLLSRIKRDLENWDKYAISWMGRIYCVKMTVLPRLLYFFQALPIAIPPEDLHRLQRAIDKFIWRGKRHRISRATLYRPKDAGGLGLPCLLSYYYAAQLAQIV</sequence>
<dbReference type="Pfam" id="PF03372">
    <property type="entry name" value="Exo_endo_phos"/>
    <property type="match status" value="1"/>
</dbReference>
<evidence type="ECO:0000313" key="4">
    <source>
        <dbReference type="Proteomes" id="UP000694569"/>
    </source>
</evidence>
<dbReference type="InterPro" id="IPR005135">
    <property type="entry name" value="Endo/exonuclease/phosphatase"/>
</dbReference>
<dbReference type="Pfam" id="PF00078">
    <property type="entry name" value="RVT_1"/>
    <property type="match status" value="1"/>
</dbReference>
<dbReference type="InterPro" id="IPR000477">
    <property type="entry name" value="RT_dom"/>
</dbReference>
<dbReference type="CDD" id="cd09076">
    <property type="entry name" value="L1-EN"/>
    <property type="match status" value="1"/>
</dbReference>
<dbReference type="InterPro" id="IPR036691">
    <property type="entry name" value="Endo/exonu/phosph_ase_sf"/>
</dbReference>
<dbReference type="InterPro" id="IPR043502">
    <property type="entry name" value="DNA/RNA_pol_sf"/>
</dbReference>
<reference evidence="3" key="1">
    <citation type="submission" date="2025-08" db="UniProtKB">
        <authorList>
            <consortium name="Ensembl"/>
        </authorList>
    </citation>
    <scope>IDENTIFICATION</scope>
</reference>
<dbReference type="AlphaFoldDB" id="A0A8C5WD07"/>
<dbReference type="PANTHER" id="PTHR31635:SF196">
    <property type="entry name" value="REVERSE TRANSCRIPTASE DOMAIN-CONTAINING PROTEIN-RELATED"/>
    <property type="match status" value="1"/>
</dbReference>
<feature type="domain" description="Reverse transcriptase" evidence="2">
    <location>
        <begin position="506"/>
        <end position="780"/>
    </location>
</feature>
<accession>A0A8C5WD07</accession>
<dbReference type="Proteomes" id="UP000694569">
    <property type="component" value="Unplaced"/>
</dbReference>
<dbReference type="SUPFAM" id="SSF56219">
    <property type="entry name" value="DNase I-like"/>
    <property type="match status" value="1"/>
</dbReference>
<dbReference type="SUPFAM" id="SSF56672">
    <property type="entry name" value="DNA/RNA polymerases"/>
    <property type="match status" value="1"/>
</dbReference>
<name>A0A8C5WD07_9ANUR</name>
<dbReference type="PROSITE" id="PS50878">
    <property type="entry name" value="RT_POL"/>
    <property type="match status" value="1"/>
</dbReference>
<dbReference type="OrthoDB" id="3264871at2759"/>
<dbReference type="PANTHER" id="PTHR31635">
    <property type="entry name" value="REVERSE TRANSCRIPTASE DOMAIN-CONTAINING PROTEIN-RELATED"/>
    <property type="match status" value="1"/>
</dbReference>
<evidence type="ECO:0000256" key="1">
    <source>
        <dbReference type="SAM" id="MobiDB-lite"/>
    </source>
</evidence>
<reference evidence="3" key="2">
    <citation type="submission" date="2025-09" db="UniProtKB">
        <authorList>
            <consortium name="Ensembl"/>
        </authorList>
    </citation>
    <scope>IDENTIFICATION</scope>
</reference>
<dbReference type="GeneTree" id="ENSGT00940000165023"/>
<feature type="region of interest" description="Disordered" evidence="1">
    <location>
        <begin position="147"/>
        <end position="169"/>
    </location>
</feature>
<dbReference type="Ensembl" id="ENSLLET00000030362.1">
    <property type="protein sequence ID" value="ENSLLEP00000029232.1"/>
    <property type="gene ID" value="ENSLLEG00000018543.1"/>
</dbReference>
<protein>
    <recommendedName>
        <fullName evidence="2">Reverse transcriptase domain-containing protein</fullName>
    </recommendedName>
</protein>
<proteinExistence type="predicted"/>